<dbReference type="Gramene" id="QL02p059314:mrna">
    <property type="protein sequence ID" value="QL02p059314:mrna"/>
    <property type="gene ID" value="QL02p059314"/>
</dbReference>
<proteinExistence type="predicted"/>
<accession>A0A7N2KX70</accession>
<dbReference type="InParanoid" id="A0A7N2KX70"/>
<name>A0A7N2KX70_QUELO</name>
<evidence type="ECO:0000256" key="1">
    <source>
        <dbReference type="SAM" id="Coils"/>
    </source>
</evidence>
<evidence type="ECO:0000313" key="2">
    <source>
        <dbReference type="EnsemblPlants" id="QL02p059314:mrna"/>
    </source>
</evidence>
<dbReference type="AlphaFoldDB" id="A0A7N2KX70"/>
<dbReference type="PANTHER" id="PTHR47689:SF2">
    <property type="entry name" value="TETRATRICOPEPTIDE REPEAT (TPR)-LIKE SUPERFAMILY PROTEIN"/>
    <property type="match status" value="1"/>
</dbReference>
<feature type="coiled-coil region" evidence="1">
    <location>
        <begin position="811"/>
        <end position="838"/>
    </location>
</feature>
<keyword evidence="1" id="KW-0175">Coiled coil</keyword>
<organism evidence="2 3">
    <name type="scientific">Quercus lobata</name>
    <name type="common">Valley oak</name>
    <dbReference type="NCBI Taxonomy" id="97700"/>
    <lineage>
        <taxon>Eukaryota</taxon>
        <taxon>Viridiplantae</taxon>
        <taxon>Streptophyta</taxon>
        <taxon>Embryophyta</taxon>
        <taxon>Tracheophyta</taxon>
        <taxon>Spermatophyta</taxon>
        <taxon>Magnoliopsida</taxon>
        <taxon>eudicotyledons</taxon>
        <taxon>Gunneridae</taxon>
        <taxon>Pentapetalae</taxon>
        <taxon>rosids</taxon>
        <taxon>fabids</taxon>
        <taxon>Fagales</taxon>
        <taxon>Fagaceae</taxon>
        <taxon>Quercus</taxon>
    </lineage>
</organism>
<reference evidence="2" key="2">
    <citation type="submission" date="2021-01" db="UniProtKB">
        <authorList>
            <consortium name="EnsemblPlants"/>
        </authorList>
    </citation>
    <scope>IDENTIFICATION</scope>
</reference>
<dbReference type="EnsemblPlants" id="QL02p059314:mrna">
    <property type="protein sequence ID" value="QL02p059314:mrna"/>
    <property type="gene ID" value="QL02p059314"/>
</dbReference>
<dbReference type="PANTHER" id="PTHR47689">
    <property type="entry name" value="TETRATRICOPEPTIDE REPEAT (TPR)-LIKE SUPERFAMILY PROTEIN"/>
    <property type="match status" value="1"/>
</dbReference>
<keyword evidence="3" id="KW-1185">Reference proteome</keyword>
<sequence length="840" mass="95860">MEFSCEFSDDISFDGLEMALGTTDKVSLHTSKGLFLADLLRSLSNAGFVDFGDKGRVEARNESRVCLFQGTEDKCVMPSVVTETNQPNLVVLPSMANCVLLELCLSMVGEMVLLEMGLGAKERFSYCSPLITIAPSRLALLGFGKLVGLPISRHEKLCIAHLQRLEKEMTDANMLRRKATVNRTVATSTCKGKRELKNLISSVNYDGRGLNDSQKRLVVQNLLREWKCDVVCLQKSMDRQMICSLWSCPFVDWVALDADKTVGGVLIMWDRRVLEKLEVSGFMAQMLTVLGNICGMNCEFGNVGRQKKELLGALNLLDAKEGDLGLFVAEIHERNSVRSQVEHLLSLEEISWRQKSRMLCIKAGDSNTKFFHKVANSRRRYSHLSFLEVDGLIYEEGSEVAIQFYKTLYLEIEEWQPFVEGLEFDQIGGMERGWLKKRFEMEEIQSVVKELEGDKAPCLDGFSMTFFYHCWRVVEKDVLVVFEEFYQHFQFSVLVNGSPADFFGISRGLRQGDPLSPMLFLVMMEVFSRMVGRMEGVGLLHGFKAVDRWCGELPLHLAFPVLYNFATNKATFVESSLLWQGTGGRRDWDVRFIQGPNDWEVDVVDDFFWFLASKLPLADDSDRMRWKLTKNGDFNIRSSYHKLHGSSSVVFPWKDSYRPVIQFFFHDRIAQRVLDKLIKQKVITKGYGARGETRRDGRVALLILLQSFDALGHLEITKQELQESRRPKEVLDISKEGKNAYNPTAPPTHPDYVPLQLEHSPVEVERALFQCISAYREFGAERSISDFPEVKGQYLSCLKRLISYSSTVGTQRLKGETLQELEDEIKHLEVEISPYRKQKN</sequence>
<protein>
    <recommendedName>
        <fullName evidence="4">Reverse transcriptase domain-containing protein</fullName>
    </recommendedName>
</protein>
<evidence type="ECO:0000313" key="3">
    <source>
        <dbReference type="Proteomes" id="UP000594261"/>
    </source>
</evidence>
<dbReference type="Proteomes" id="UP000594261">
    <property type="component" value="Chromosome 2"/>
</dbReference>
<reference evidence="3" key="1">
    <citation type="journal article" date="2016" name="G3 (Bethesda)">
        <title>First Draft Assembly and Annotation of the Genome of a California Endemic Oak Quercus lobata Nee (Fagaceae).</title>
        <authorList>
            <person name="Sork V.L."/>
            <person name="Fitz-Gibbon S.T."/>
            <person name="Puiu D."/>
            <person name="Crepeau M."/>
            <person name="Gugger P.F."/>
            <person name="Sherman R."/>
            <person name="Stevens K."/>
            <person name="Langley C.H."/>
            <person name="Pellegrini M."/>
            <person name="Salzberg S.L."/>
        </authorList>
    </citation>
    <scope>NUCLEOTIDE SEQUENCE [LARGE SCALE GENOMIC DNA]</scope>
    <source>
        <strain evidence="3">cv. SW786</strain>
    </source>
</reference>
<evidence type="ECO:0008006" key="4">
    <source>
        <dbReference type="Google" id="ProtNLM"/>
    </source>
</evidence>